<dbReference type="Proteomes" id="UP000784294">
    <property type="component" value="Unassembled WGS sequence"/>
</dbReference>
<gene>
    <name evidence="2" type="ORF">PXEA_LOCUS12427</name>
</gene>
<feature type="region of interest" description="Disordered" evidence="1">
    <location>
        <begin position="20"/>
        <end position="42"/>
    </location>
</feature>
<sequence>MPSPFGQRSQSQCSIEEMGRPDNLINNTSHLQESPGYSGSDAEVLSVSLDRPPLLYETEWTVEKNTLPKSNLLLQLF</sequence>
<protein>
    <submittedName>
        <fullName evidence="2">Uncharacterized protein</fullName>
    </submittedName>
</protein>
<evidence type="ECO:0000313" key="3">
    <source>
        <dbReference type="Proteomes" id="UP000784294"/>
    </source>
</evidence>
<name>A0A3S5CGD9_9PLAT</name>
<evidence type="ECO:0000313" key="2">
    <source>
        <dbReference type="EMBL" id="VEL18987.1"/>
    </source>
</evidence>
<evidence type="ECO:0000256" key="1">
    <source>
        <dbReference type="SAM" id="MobiDB-lite"/>
    </source>
</evidence>
<keyword evidence="3" id="KW-1185">Reference proteome</keyword>
<accession>A0A3S5CGD9</accession>
<reference evidence="2" key="1">
    <citation type="submission" date="2018-11" db="EMBL/GenBank/DDBJ databases">
        <authorList>
            <consortium name="Pathogen Informatics"/>
        </authorList>
    </citation>
    <scope>NUCLEOTIDE SEQUENCE</scope>
</reference>
<feature type="compositionally biased region" description="Polar residues" evidence="1">
    <location>
        <begin position="24"/>
        <end position="37"/>
    </location>
</feature>
<dbReference type="AlphaFoldDB" id="A0A3S5CGD9"/>
<comment type="caution">
    <text evidence="2">The sequence shown here is derived from an EMBL/GenBank/DDBJ whole genome shotgun (WGS) entry which is preliminary data.</text>
</comment>
<proteinExistence type="predicted"/>
<dbReference type="EMBL" id="CAAALY010039562">
    <property type="protein sequence ID" value="VEL18987.1"/>
    <property type="molecule type" value="Genomic_DNA"/>
</dbReference>
<organism evidence="2 3">
    <name type="scientific">Protopolystoma xenopodis</name>
    <dbReference type="NCBI Taxonomy" id="117903"/>
    <lineage>
        <taxon>Eukaryota</taxon>
        <taxon>Metazoa</taxon>
        <taxon>Spiralia</taxon>
        <taxon>Lophotrochozoa</taxon>
        <taxon>Platyhelminthes</taxon>
        <taxon>Monogenea</taxon>
        <taxon>Polyopisthocotylea</taxon>
        <taxon>Polystomatidea</taxon>
        <taxon>Polystomatidae</taxon>
        <taxon>Protopolystoma</taxon>
    </lineage>
</organism>